<accession>A0A8S9Q309</accession>
<proteinExistence type="predicted"/>
<comment type="caution">
    <text evidence="1">The sequence shown here is derived from an EMBL/GenBank/DDBJ whole genome shotgun (WGS) entry which is preliminary data.</text>
</comment>
<gene>
    <name evidence="1" type="ORF">F2Q69_00020546</name>
</gene>
<dbReference type="InterPro" id="IPR009010">
    <property type="entry name" value="Asp_de-COase-like_dom_sf"/>
</dbReference>
<dbReference type="EMBL" id="QGKX02001290">
    <property type="protein sequence ID" value="KAF3535740.1"/>
    <property type="molecule type" value="Genomic_DNA"/>
</dbReference>
<evidence type="ECO:0000313" key="1">
    <source>
        <dbReference type="EMBL" id="KAF3535740.1"/>
    </source>
</evidence>
<name>A0A8S9Q309_BRACR</name>
<dbReference type="SUPFAM" id="SSF50692">
    <property type="entry name" value="ADC-like"/>
    <property type="match status" value="1"/>
</dbReference>
<dbReference type="Proteomes" id="UP000712600">
    <property type="component" value="Unassembled WGS sequence"/>
</dbReference>
<organism evidence="1 2">
    <name type="scientific">Brassica cretica</name>
    <name type="common">Mustard</name>
    <dbReference type="NCBI Taxonomy" id="69181"/>
    <lineage>
        <taxon>Eukaryota</taxon>
        <taxon>Viridiplantae</taxon>
        <taxon>Streptophyta</taxon>
        <taxon>Embryophyta</taxon>
        <taxon>Tracheophyta</taxon>
        <taxon>Spermatophyta</taxon>
        <taxon>Magnoliopsida</taxon>
        <taxon>eudicotyledons</taxon>
        <taxon>Gunneridae</taxon>
        <taxon>Pentapetalae</taxon>
        <taxon>rosids</taxon>
        <taxon>malvids</taxon>
        <taxon>Brassicales</taxon>
        <taxon>Brassicaceae</taxon>
        <taxon>Brassiceae</taxon>
        <taxon>Brassica</taxon>
    </lineage>
</organism>
<dbReference type="Gene3D" id="2.40.40.20">
    <property type="match status" value="1"/>
</dbReference>
<sequence>MDNFSMDTVCIALADDTCDETKIMVNKVVRSNLRARFGDVISIHQCPDVKYIAGVFTSCP</sequence>
<reference evidence="1" key="1">
    <citation type="submission" date="2019-12" db="EMBL/GenBank/DDBJ databases">
        <title>Genome sequencing and annotation of Brassica cretica.</title>
        <authorList>
            <person name="Studholme D.J."/>
            <person name="Sarris P."/>
        </authorList>
    </citation>
    <scope>NUCLEOTIDE SEQUENCE</scope>
    <source>
        <strain evidence="1">PFS-109/04</strain>
        <tissue evidence="1">Leaf</tissue>
    </source>
</reference>
<evidence type="ECO:0000313" key="2">
    <source>
        <dbReference type="Proteomes" id="UP000712600"/>
    </source>
</evidence>
<protein>
    <submittedName>
        <fullName evidence="1">Uncharacterized protein</fullName>
    </submittedName>
</protein>
<dbReference type="AlphaFoldDB" id="A0A8S9Q309"/>